<protein>
    <recommendedName>
        <fullName evidence="3">Prefoldin subunit</fullName>
    </recommendedName>
</protein>
<gene>
    <name evidence="1" type="ORF">QR46_1970</name>
</gene>
<dbReference type="Proteomes" id="UP000070089">
    <property type="component" value="Unassembled WGS sequence"/>
</dbReference>
<dbReference type="OrthoDB" id="6375174at2759"/>
<dbReference type="Pfam" id="PF02996">
    <property type="entry name" value="Prefoldin"/>
    <property type="match status" value="1"/>
</dbReference>
<dbReference type="SUPFAM" id="SSF46579">
    <property type="entry name" value="Prefoldin"/>
    <property type="match status" value="1"/>
</dbReference>
<dbReference type="AlphaFoldDB" id="A0A132NVA1"/>
<evidence type="ECO:0008006" key="3">
    <source>
        <dbReference type="Google" id="ProtNLM"/>
    </source>
</evidence>
<reference evidence="1 2" key="1">
    <citation type="journal article" date="2015" name="Mol. Biochem. Parasitol.">
        <title>Identification of polymorphic genes for use in assemblage B genotyping assays through comparative genomics of multiple assemblage B Giardia duodenalis isolates.</title>
        <authorList>
            <person name="Wielinga C."/>
            <person name="Thompson R.C."/>
            <person name="Monis P."/>
            <person name="Ryan U."/>
        </authorList>
    </citation>
    <scope>NUCLEOTIDE SEQUENCE [LARGE SCALE GENOMIC DNA]</scope>
    <source>
        <strain evidence="1 2">BAH15c1</strain>
    </source>
</reference>
<comment type="caution">
    <text evidence="1">The sequence shown here is derived from an EMBL/GenBank/DDBJ whole genome shotgun (WGS) entry which is preliminary data.</text>
</comment>
<dbReference type="InterPro" id="IPR004127">
    <property type="entry name" value="Prefoldin_subunit_alpha"/>
</dbReference>
<sequence length="131" mass="14529">MLMLDSLAQKAEMEPLIDPRVLGLWASSKAAACTEELSECQDVMRFLLAAEELQLSGNSEREVLVHLGCDVYEPGLCDLNGWIKIHLGAGILIDMTYAEAKKHLLQRIRNLTSEIDELHKTMADCAVLCSN</sequence>
<name>A0A132NVA1_GIAIN</name>
<organism evidence="1 2">
    <name type="scientific">Giardia duodenalis assemblage B</name>
    <dbReference type="NCBI Taxonomy" id="1394984"/>
    <lineage>
        <taxon>Eukaryota</taxon>
        <taxon>Metamonada</taxon>
        <taxon>Diplomonadida</taxon>
        <taxon>Hexamitidae</taxon>
        <taxon>Giardiinae</taxon>
        <taxon>Giardia</taxon>
    </lineage>
</organism>
<evidence type="ECO:0000313" key="2">
    <source>
        <dbReference type="Proteomes" id="UP000070089"/>
    </source>
</evidence>
<dbReference type="InterPro" id="IPR009053">
    <property type="entry name" value="Prefoldin"/>
</dbReference>
<proteinExistence type="predicted"/>
<dbReference type="EMBL" id="JXTI01000047">
    <property type="protein sequence ID" value="KWX13994.1"/>
    <property type="molecule type" value="Genomic_DNA"/>
</dbReference>
<evidence type="ECO:0000313" key="1">
    <source>
        <dbReference type="EMBL" id="KWX13994.1"/>
    </source>
</evidence>
<dbReference type="Gene3D" id="1.10.287.370">
    <property type="match status" value="1"/>
</dbReference>
<accession>A0A132NVA1</accession>
<dbReference type="VEuPathDB" id="GiardiaDB:QR46_1970"/>